<sequence>MLDLPAADGLAQGVYFAIQFQMGRQMVSHFFEGGSFSGFHYAKGLPPIMAHHQERQVNSYRVFTDADLFRRQHFLASRSSSISAKRYGKDSTDKQKSSTFKSYQCKMDLMKRHLQIFVTIIQDLPDLVKSIFIHVLKRNPSAAKRDHNYVFTHNLSPVCQRTLEEELGTYRIGGQPMPDVNLKILSPAEIMPLHRQFEILSTLPNYHWSRLPVKGKRGVISQGSGSGNLECHFAYQAPRSETNPAPKFMPSSVRTRFILFSVMSEFHNRATLLQWHFCPVNPDEPSEQDPTPRATSPKRRRPASRRITVTAEMLRSEFGVLPIPENMRKEEVSLFASFSCKLVEVGHLVWRVRSDDFDVFVMNDYSADGDLLPCAFVHIERRCTDMDITFSCSCRSALLLQTCAQNSATMVEEVVPEGIMCMHCRFLKDNFSAMIEVLHDRHQVDSH</sequence>
<dbReference type="EMBL" id="KB293995">
    <property type="protein sequence ID" value="ELU15140.1"/>
    <property type="molecule type" value="Genomic_DNA"/>
</dbReference>
<evidence type="ECO:0000313" key="2">
    <source>
        <dbReference type="EMBL" id="ELU15140.1"/>
    </source>
</evidence>
<dbReference type="AlphaFoldDB" id="R7VHH0"/>
<protein>
    <submittedName>
        <fullName evidence="2 3">Uncharacterized protein</fullName>
    </submittedName>
</protein>
<dbReference type="HOGENOM" id="CLU_612873_0_0_1"/>
<keyword evidence="4" id="KW-1185">Reference proteome</keyword>
<dbReference type="Proteomes" id="UP000014760">
    <property type="component" value="Unassembled WGS sequence"/>
</dbReference>
<reference evidence="4" key="1">
    <citation type="submission" date="2012-12" db="EMBL/GenBank/DDBJ databases">
        <authorList>
            <person name="Hellsten U."/>
            <person name="Grimwood J."/>
            <person name="Chapman J.A."/>
            <person name="Shapiro H."/>
            <person name="Aerts A."/>
            <person name="Otillar R.P."/>
            <person name="Terry A.Y."/>
            <person name="Boore J.L."/>
            <person name="Simakov O."/>
            <person name="Marletaz F."/>
            <person name="Cho S.-J."/>
            <person name="Edsinger-Gonzales E."/>
            <person name="Havlak P."/>
            <person name="Kuo D.-H."/>
            <person name="Larsson T."/>
            <person name="Lv J."/>
            <person name="Arendt D."/>
            <person name="Savage R."/>
            <person name="Osoegawa K."/>
            <person name="de Jong P."/>
            <person name="Lindberg D.R."/>
            <person name="Seaver E.C."/>
            <person name="Weisblat D.A."/>
            <person name="Putnam N.H."/>
            <person name="Grigoriev I.V."/>
            <person name="Rokhsar D.S."/>
        </authorList>
    </citation>
    <scope>NUCLEOTIDE SEQUENCE</scope>
    <source>
        <strain evidence="4">I ESC-2004</strain>
    </source>
</reference>
<dbReference type="EnsemblMetazoa" id="CapteT215987">
    <property type="protein sequence ID" value="CapteP215987"/>
    <property type="gene ID" value="CapteG215987"/>
</dbReference>
<evidence type="ECO:0000256" key="1">
    <source>
        <dbReference type="SAM" id="MobiDB-lite"/>
    </source>
</evidence>
<name>R7VHH0_CAPTE</name>
<feature type="region of interest" description="Disordered" evidence="1">
    <location>
        <begin position="282"/>
        <end position="304"/>
    </location>
</feature>
<evidence type="ECO:0000313" key="4">
    <source>
        <dbReference type="Proteomes" id="UP000014760"/>
    </source>
</evidence>
<proteinExistence type="predicted"/>
<reference evidence="3" key="3">
    <citation type="submission" date="2015-06" db="UniProtKB">
        <authorList>
            <consortium name="EnsemblMetazoa"/>
        </authorList>
    </citation>
    <scope>IDENTIFICATION</scope>
</reference>
<organism evidence="2">
    <name type="scientific">Capitella teleta</name>
    <name type="common">Polychaete worm</name>
    <dbReference type="NCBI Taxonomy" id="283909"/>
    <lineage>
        <taxon>Eukaryota</taxon>
        <taxon>Metazoa</taxon>
        <taxon>Spiralia</taxon>
        <taxon>Lophotrochozoa</taxon>
        <taxon>Annelida</taxon>
        <taxon>Polychaeta</taxon>
        <taxon>Sedentaria</taxon>
        <taxon>Scolecida</taxon>
        <taxon>Capitellidae</taxon>
        <taxon>Capitella</taxon>
    </lineage>
</organism>
<reference evidence="2 4" key="2">
    <citation type="journal article" date="2013" name="Nature">
        <title>Insights into bilaterian evolution from three spiralian genomes.</title>
        <authorList>
            <person name="Simakov O."/>
            <person name="Marletaz F."/>
            <person name="Cho S.J."/>
            <person name="Edsinger-Gonzales E."/>
            <person name="Havlak P."/>
            <person name="Hellsten U."/>
            <person name="Kuo D.H."/>
            <person name="Larsson T."/>
            <person name="Lv J."/>
            <person name="Arendt D."/>
            <person name="Savage R."/>
            <person name="Osoegawa K."/>
            <person name="de Jong P."/>
            <person name="Grimwood J."/>
            <person name="Chapman J.A."/>
            <person name="Shapiro H."/>
            <person name="Aerts A."/>
            <person name="Otillar R.P."/>
            <person name="Terry A.Y."/>
            <person name="Boore J.L."/>
            <person name="Grigoriev I.V."/>
            <person name="Lindberg D.R."/>
            <person name="Seaver E.C."/>
            <person name="Weisblat D.A."/>
            <person name="Putnam N.H."/>
            <person name="Rokhsar D.S."/>
        </authorList>
    </citation>
    <scope>NUCLEOTIDE SEQUENCE</scope>
    <source>
        <strain evidence="2 4">I ESC-2004</strain>
    </source>
</reference>
<dbReference type="OrthoDB" id="10652217at2759"/>
<gene>
    <name evidence="2" type="ORF">CAPTEDRAFT_215987</name>
</gene>
<accession>R7VHH0</accession>
<dbReference type="EMBL" id="AMQN01004635">
    <property type="status" value="NOT_ANNOTATED_CDS"/>
    <property type="molecule type" value="Genomic_DNA"/>
</dbReference>
<dbReference type="OMA" id="AVPVCYC"/>
<evidence type="ECO:0000313" key="3">
    <source>
        <dbReference type="EnsemblMetazoa" id="CapteP215987"/>
    </source>
</evidence>